<protein>
    <submittedName>
        <fullName evidence="2">Uncharacterized protein</fullName>
    </submittedName>
</protein>
<accession>A0A0C9UU52</accession>
<evidence type="ECO:0000256" key="1">
    <source>
        <dbReference type="SAM" id="MobiDB-lite"/>
    </source>
</evidence>
<name>A0A0C9UU52_SPHS4</name>
<evidence type="ECO:0000313" key="3">
    <source>
        <dbReference type="Proteomes" id="UP000054279"/>
    </source>
</evidence>
<feature type="region of interest" description="Disordered" evidence="1">
    <location>
        <begin position="44"/>
        <end position="73"/>
    </location>
</feature>
<dbReference type="EMBL" id="KN837299">
    <property type="protein sequence ID" value="KIJ28735.1"/>
    <property type="molecule type" value="Genomic_DNA"/>
</dbReference>
<dbReference type="AlphaFoldDB" id="A0A0C9UU52"/>
<proteinExistence type="predicted"/>
<dbReference type="HOGENOM" id="CLU_1587532_0_0_1"/>
<sequence length="168" mass="18875">MQIGGRYKLRLRYNNALQDGQVGPGRLITFTTVEFNIVGDDTNCSSPNPFNSTNPTSPGNPSGSSPPSGKSSANGLDGIMPNHLVLWSRRSRFSSPPWFNILGNRFFTILCRFRYPQVTRWVGSLYELGNLFRILYISPSFEINERIYGSQNLTRRMLGAILPWQAIA</sequence>
<gene>
    <name evidence="2" type="ORF">M422DRAFT_269945</name>
</gene>
<reference evidence="2 3" key="1">
    <citation type="submission" date="2014-06" db="EMBL/GenBank/DDBJ databases">
        <title>Evolutionary Origins and Diversification of the Mycorrhizal Mutualists.</title>
        <authorList>
            <consortium name="DOE Joint Genome Institute"/>
            <consortium name="Mycorrhizal Genomics Consortium"/>
            <person name="Kohler A."/>
            <person name="Kuo A."/>
            <person name="Nagy L.G."/>
            <person name="Floudas D."/>
            <person name="Copeland A."/>
            <person name="Barry K.W."/>
            <person name="Cichocki N."/>
            <person name="Veneault-Fourrey C."/>
            <person name="LaButti K."/>
            <person name="Lindquist E.A."/>
            <person name="Lipzen A."/>
            <person name="Lundell T."/>
            <person name="Morin E."/>
            <person name="Murat C."/>
            <person name="Riley R."/>
            <person name="Ohm R."/>
            <person name="Sun H."/>
            <person name="Tunlid A."/>
            <person name="Henrissat B."/>
            <person name="Grigoriev I.V."/>
            <person name="Hibbett D.S."/>
            <person name="Martin F."/>
        </authorList>
    </citation>
    <scope>NUCLEOTIDE SEQUENCE [LARGE SCALE GENOMIC DNA]</scope>
    <source>
        <strain evidence="2 3">SS14</strain>
    </source>
</reference>
<organism evidence="2 3">
    <name type="scientific">Sphaerobolus stellatus (strain SS14)</name>
    <dbReference type="NCBI Taxonomy" id="990650"/>
    <lineage>
        <taxon>Eukaryota</taxon>
        <taxon>Fungi</taxon>
        <taxon>Dikarya</taxon>
        <taxon>Basidiomycota</taxon>
        <taxon>Agaricomycotina</taxon>
        <taxon>Agaricomycetes</taxon>
        <taxon>Phallomycetidae</taxon>
        <taxon>Geastrales</taxon>
        <taxon>Sphaerobolaceae</taxon>
        <taxon>Sphaerobolus</taxon>
    </lineage>
</organism>
<evidence type="ECO:0000313" key="2">
    <source>
        <dbReference type="EMBL" id="KIJ28735.1"/>
    </source>
</evidence>
<feature type="compositionally biased region" description="Low complexity" evidence="1">
    <location>
        <begin position="44"/>
        <end position="72"/>
    </location>
</feature>
<dbReference type="Proteomes" id="UP000054279">
    <property type="component" value="Unassembled WGS sequence"/>
</dbReference>
<dbReference type="OrthoDB" id="5358886at2759"/>
<keyword evidence="3" id="KW-1185">Reference proteome</keyword>